<dbReference type="GO" id="GO:0005739">
    <property type="term" value="C:mitochondrion"/>
    <property type="evidence" value="ECO:0007669"/>
    <property type="project" value="TreeGrafter"/>
</dbReference>
<comment type="caution">
    <text evidence="8">The sequence shown here is derived from an EMBL/GenBank/DDBJ whole genome shotgun (WGS) entry which is preliminary data.</text>
</comment>
<dbReference type="Proteomes" id="UP000076580">
    <property type="component" value="Chromosome 01"/>
</dbReference>
<dbReference type="InterPro" id="IPR050411">
    <property type="entry name" value="AlphaKG_dependent_hydroxylases"/>
</dbReference>
<dbReference type="InParanoid" id="A0A151GX49"/>
<dbReference type="PANTHER" id="PTHR10696">
    <property type="entry name" value="GAMMA-BUTYROBETAINE HYDROXYLASE-RELATED"/>
    <property type="match status" value="1"/>
</dbReference>
<evidence type="ECO:0000313" key="9">
    <source>
        <dbReference type="Proteomes" id="UP000076580"/>
    </source>
</evidence>
<dbReference type="Gene3D" id="3.30.2020.30">
    <property type="match status" value="1"/>
</dbReference>
<keyword evidence="3" id="KW-0479">Metal-binding</keyword>
<sequence length="576" mass="64431">MLGSARTVVCRARPTAAPASARTALSSATCTRRCFRYLCRSVEKRTTTTVVKMGEKKRAVATAAAAARRRWPDQAPEHEHEHEHQYAHQIDGEIPRLLRLHDAERSDTAISWTRGALYIQDGDRVSAHGDGVGDGRARPRRRLLTPTTLRDSCTCVACRDPASGNKSFGSVEIPLDIGLEDVRSTERGLAIRFRNDIPRYRQTLRGGRAGAEGGHEMLLPWSEVDATLGRRRRHAECDDGGSLPRKRSILRRTGVRYWDGATLERHIRRIDYDEYMRQDSPAFWDAVIDICRLGIVYLVNVPRSEESVVAITTRLANIRETFYGRTFDVRAKVAAENVAYTTVHLGLHQDLLYLDPPPMIQVLHCMDNDCDGGESLFSDGERVGRLLWPFARHPSSPMAPLAHHNVPYGYDKNGHRYMASRPVIALEHGNDGEGEGDAFAAVHWSPPFQAPHRGLQPDLGPWIGAARVFESLVNADDALHSRKMAPGECVIFDNLRLMHGRTAFDTSRGGSRWLRGAYIAAEDFLSTASHIPKGRAEAHRGPVEWSPELAQKDLMHSPWHRHVLERVKTLHPTAVA</sequence>
<proteinExistence type="inferred from homology"/>
<accession>A0A151GX49</accession>
<keyword evidence="5" id="KW-0560">Oxidoreductase</keyword>
<evidence type="ECO:0000256" key="3">
    <source>
        <dbReference type="ARBA" id="ARBA00022723"/>
    </source>
</evidence>
<protein>
    <submittedName>
        <fullName evidence="8">Gamma-butyrobetaine dioxygenase</fullName>
    </submittedName>
</protein>
<dbReference type="AlphaFoldDB" id="A0A151GX49"/>
<dbReference type="InterPro" id="IPR038492">
    <property type="entry name" value="GBBH-like_N_sf"/>
</dbReference>
<dbReference type="Gene3D" id="3.60.130.10">
    <property type="entry name" value="Clavaminate synthase-like"/>
    <property type="match status" value="1"/>
</dbReference>
<evidence type="ECO:0000256" key="6">
    <source>
        <dbReference type="ARBA" id="ARBA00023004"/>
    </source>
</evidence>
<dbReference type="GeneID" id="63715471"/>
<evidence type="ECO:0000256" key="4">
    <source>
        <dbReference type="ARBA" id="ARBA00022964"/>
    </source>
</evidence>
<evidence type="ECO:0000259" key="7">
    <source>
        <dbReference type="Pfam" id="PF02668"/>
    </source>
</evidence>
<dbReference type="EMBL" id="LAYC01000001">
    <property type="protein sequence ID" value="KYK61685.1"/>
    <property type="molecule type" value="Genomic_DNA"/>
</dbReference>
<organism evidence="8 9">
    <name type="scientific">Drechmeria coniospora</name>
    <name type="common">Nematophagous fungus</name>
    <name type="synonym">Meria coniospora</name>
    <dbReference type="NCBI Taxonomy" id="98403"/>
    <lineage>
        <taxon>Eukaryota</taxon>
        <taxon>Fungi</taxon>
        <taxon>Dikarya</taxon>
        <taxon>Ascomycota</taxon>
        <taxon>Pezizomycotina</taxon>
        <taxon>Sordariomycetes</taxon>
        <taxon>Hypocreomycetidae</taxon>
        <taxon>Hypocreales</taxon>
        <taxon>Ophiocordycipitaceae</taxon>
        <taxon>Drechmeria</taxon>
    </lineage>
</organism>
<dbReference type="InterPro" id="IPR042098">
    <property type="entry name" value="TauD-like_sf"/>
</dbReference>
<evidence type="ECO:0000256" key="1">
    <source>
        <dbReference type="ARBA" id="ARBA00001954"/>
    </source>
</evidence>
<dbReference type="STRING" id="98403.A0A151GX49"/>
<name>A0A151GX49_DRECN</name>
<evidence type="ECO:0000313" key="8">
    <source>
        <dbReference type="EMBL" id="KYK61685.1"/>
    </source>
</evidence>
<dbReference type="PANTHER" id="PTHR10696:SF25">
    <property type="entry name" value="OXIDOREDUCTASE AIM17-RELATED"/>
    <property type="match status" value="1"/>
</dbReference>
<keyword evidence="9" id="KW-1185">Reference proteome</keyword>
<dbReference type="InterPro" id="IPR003819">
    <property type="entry name" value="TauD/TfdA-like"/>
</dbReference>
<gene>
    <name evidence="8" type="ORF">DCS_02828</name>
</gene>
<dbReference type="GO" id="GO:0045329">
    <property type="term" value="P:carnitine biosynthetic process"/>
    <property type="evidence" value="ECO:0007669"/>
    <property type="project" value="TreeGrafter"/>
</dbReference>
<dbReference type="GO" id="GO:0051213">
    <property type="term" value="F:dioxygenase activity"/>
    <property type="evidence" value="ECO:0007669"/>
    <property type="project" value="UniProtKB-KW"/>
</dbReference>
<comment type="cofactor">
    <cofactor evidence="1">
        <name>Fe(2+)</name>
        <dbReference type="ChEBI" id="CHEBI:29033"/>
    </cofactor>
</comment>
<comment type="similarity">
    <text evidence="2">Belongs to the gamma-BBH/TMLD family.</text>
</comment>
<dbReference type="SUPFAM" id="SSF51197">
    <property type="entry name" value="Clavaminate synthase-like"/>
    <property type="match status" value="1"/>
</dbReference>
<keyword evidence="4 8" id="KW-0223">Dioxygenase</keyword>
<evidence type="ECO:0000256" key="2">
    <source>
        <dbReference type="ARBA" id="ARBA00008654"/>
    </source>
</evidence>
<feature type="domain" description="TauD/TfdA-like" evidence="7">
    <location>
        <begin position="269"/>
        <end position="518"/>
    </location>
</feature>
<dbReference type="RefSeq" id="XP_040661037.1">
    <property type="nucleotide sequence ID" value="XM_040800154.1"/>
</dbReference>
<evidence type="ECO:0000256" key="5">
    <source>
        <dbReference type="ARBA" id="ARBA00023002"/>
    </source>
</evidence>
<dbReference type="GO" id="GO:0046872">
    <property type="term" value="F:metal ion binding"/>
    <property type="evidence" value="ECO:0007669"/>
    <property type="project" value="UniProtKB-KW"/>
</dbReference>
<dbReference type="Pfam" id="PF02668">
    <property type="entry name" value="TauD"/>
    <property type="match status" value="1"/>
</dbReference>
<keyword evidence="6" id="KW-0408">Iron</keyword>
<reference evidence="8 9" key="1">
    <citation type="journal article" date="2016" name="Sci. Rep.">
        <title>Insights into Adaptations to a Near-Obligate Nematode Endoparasitic Lifestyle from the Finished Genome of Drechmeria coniospora.</title>
        <authorList>
            <person name="Zhang L."/>
            <person name="Zhou Z."/>
            <person name="Guo Q."/>
            <person name="Fokkens L."/>
            <person name="Miskei M."/>
            <person name="Pocsi I."/>
            <person name="Zhang W."/>
            <person name="Chen M."/>
            <person name="Wang L."/>
            <person name="Sun Y."/>
            <person name="Donzelli B.G."/>
            <person name="Gibson D.M."/>
            <person name="Nelson D.R."/>
            <person name="Luo J.G."/>
            <person name="Rep M."/>
            <person name="Liu H."/>
            <person name="Yang S."/>
            <person name="Wang J."/>
            <person name="Krasnoff S.B."/>
            <person name="Xu Y."/>
            <person name="Molnar I."/>
            <person name="Lin M."/>
        </authorList>
    </citation>
    <scope>NUCLEOTIDE SEQUENCE [LARGE SCALE GENOMIC DNA]</scope>
    <source>
        <strain evidence="8 9">ARSEF 6962</strain>
    </source>
</reference>